<sequence length="164" mass="17799">MKTPLKTLAVALSLLSSFTSLSTHALPQGSELKAGAAAWNVFDDVDRYAMHVAYIHKPLTSFYGLRPTVLLVNADKGQHYYAAGVAKDVYEYESFSVRLAFHAGIVDESENLGDTIEFYSSIAALYKVTDDVSLEAEIGHISNGGLGDTNPGSESFVLSGHYRF</sequence>
<reference evidence="2 3" key="1">
    <citation type="submission" date="2015-12" db="EMBL/GenBank/DDBJ databases">
        <title>Intraspecies pangenome expansion in the marine bacterium Alteromonas.</title>
        <authorList>
            <person name="Lopez-Perez M."/>
            <person name="Rodriguez-Valera F."/>
        </authorList>
    </citation>
    <scope>NUCLEOTIDE SEQUENCE [LARGE SCALE GENOMIC DNA]</scope>
    <source>
        <strain evidence="2 3">UM8</strain>
    </source>
</reference>
<accession>A0AAC8XJ40</accession>
<keyword evidence="1" id="KW-0732">Signal</keyword>
<dbReference type="Gene3D" id="2.40.160.20">
    <property type="match status" value="1"/>
</dbReference>
<evidence type="ECO:0000313" key="2">
    <source>
        <dbReference type="EMBL" id="AMJ78213.1"/>
    </source>
</evidence>
<dbReference type="AlphaFoldDB" id="A0AAC8XJ40"/>
<dbReference type="Proteomes" id="UP000061468">
    <property type="component" value="Chromosome"/>
</dbReference>
<evidence type="ECO:0000313" key="3">
    <source>
        <dbReference type="Proteomes" id="UP000061468"/>
    </source>
</evidence>
<proteinExistence type="predicted"/>
<dbReference type="RefSeq" id="WP_015066849.1">
    <property type="nucleotide sequence ID" value="NZ_CP013928.1"/>
</dbReference>
<dbReference type="Pfam" id="PF09411">
    <property type="entry name" value="PagL"/>
    <property type="match status" value="1"/>
</dbReference>
<protein>
    <recommendedName>
        <fullName evidence="4">Lipid A 3-O-deacylase</fullName>
    </recommendedName>
</protein>
<gene>
    <name evidence="2" type="ORF">AV942_07885</name>
</gene>
<evidence type="ECO:0000256" key="1">
    <source>
        <dbReference type="SAM" id="SignalP"/>
    </source>
</evidence>
<feature type="chain" id="PRO_5042069400" description="Lipid A 3-O-deacylase" evidence="1">
    <location>
        <begin position="26"/>
        <end position="164"/>
    </location>
</feature>
<evidence type="ECO:0008006" key="4">
    <source>
        <dbReference type="Google" id="ProtNLM"/>
    </source>
</evidence>
<feature type="signal peptide" evidence="1">
    <location>
        <begin position="1"/>
        <end position="25"/>
    </location>
</feature>
<organism evidence="2 3">
    <name type="scientific">Alteromonas mediterranea</name>
    <dbReference type="NCBI Taxonomy" id="314275"/>
    <lineage>
        <taxon>Bacteria</taxon>
        <taxon>Pseudomonadati</taxon>
        <taxon>Pseudomonadota</taxon>
        <taxon>Gammaproteobacteria</taxon>
        <taxon>Alteromonadales</taxon>
        <taxon>Alteromonadaceae</taxon>
        <taxon>Alteromonas/Salinimonas group</taxon>
        <taxon>Alteromonas</taxon>
    </lineage>
</organism>
<name>A0AAC8XJ40_9ALTE</name>
<dbReference type="EMBL" id="CP013928">
    <property type="protein sequence ID" value="AMJ78213.1"/>
    <property type="molecule type" value="Genomic_DNA"/>
</dbReference>
<dbReference type="InterPro" id="IPR018550">
    <property type="entry name" value="Lipid-A_deacylase-rel"/>
</dbReference>